<dbReference type="InterPro" id="IPR027304">
    <property type="entry name" value="Trigger_fact/SurA_dom_sf"/>
</dbReference>
<keyword evidence="1" id="KW-0697">Rotamase</keyword>
<evidence type="ECO:0000259" key="3">
    <source>
        <dbReference type="PROSITE" id="PS50198"/>
    </source>
</evidence>
<name>A0ABU9AXT4_9BACT</name>
<dbReference type="InterPro" id="IPR046357">
    <property type="entry name" value="PPIase_dom_sf"/>
</dbReference>
<feature type="signal peptide" evidence="2">
    <location>
        <begin position="1"/>
        <end position="20"/>
    </location>
</feature>
<dbReference type="InterPro" id="IPR000297">
    <property type="entry name" value="PPIase_PpiC"/>
</dbReference>
<dbReference type="GO" id="GO:0016853">
    <property type="term" value="F:isomerase activity"/>
    <property type="evidence" value="ECO:0007669"/>
    <property type="project" value="UniProtKB-KW"/>
</dbReference>
<comment type="caution">
    <text evidence="4">The sequence shown here is derived from an EMBL/GenBank/DDBJ whole genome shotgun (WGS) entry which is preliminary data.</text>
</comment>
<dbReference type="Proteomes" id="UP001371305">
    <property type="component" value="Unassembled WGS sequence"/>
</dbReference>
<feature type="chain" id="PRO_5046238079" evidence="2">
    <location>
        <begin position="21"/>
        <end position="301"/>
    </location>
</feature>
<proteinExistence type="predicted"/>
<gene>
    <name evidence="4" type="ORF">WKV53_15105</name>
</gene>
<dbReference type="PANTHER" id="PTHR47245">
    <property type="entry name" value="PEPTIDYLPROLYL ISOMERASE"/>
    <property type="match status" value="1"/>
</dbReference>
<dbReference type="Pfam" id="PF00639">
    <property type="entry name" value="Rotamase"/>
    <property type="match status" value="1"/>
</dbReference>
<dbReference type="PROSITE" id="PS50198">
    <property type="entry name" value="PPIC_PPIASE_2"/>
    <property type="match status" value="1"/>
</dbReference>
<dbReference type="PANTHER" id="PTHR47245:SF3">
    <property type="entry name" value="PEPTIDYL-PROLYL CIS-TRANS ISOMERASE, PPIC-TYPE-RELATED"/>
    <property type="match status" value="1"/>
</dbReference>
<dbReference type="SUPFAM" id="SSF54534">
    <property type="entry name" value="FKBP-like"/>
    <property type="match status" value="1"/>
</dbReference>
<evidence type="ECO:0000256" key="1">
    <source>
        <dbReference type="PROSITE-ProRule" id="PRU00278"/>
    </source>
</evidence>
<accession>A0ABU9AXT4</accession>
<dbReference type="SUPFAM" id="SSF109998">
    <property type="entry name" value="Triger factor/SurA peptide-binding domain-like"/>
    <property type="match status" value="1"/>
</dbReference>
<organism evidence="4 5">
    <name type="scientific">Luteolibacter soli</name>
    <dbReference type="NCBI Taxonomy" id="3135280"/>
    <lineage>
        <taxon>Bacteria</taxon>
        <taxon>Pseudomonadati</taxon>
        <taxon>Verrucomicrobiota</taxon>
        <taxon>Verrucomicrobiia</taxon>
        <taxon>Verrucomicrobiales</taxon>
        <taxon>Verrucomicrobiaceae</taxon>
        <taxon>Luteolibacter</taxon>
    </lineage>
</organism>
<dbReference type="RefSeq" id="WP_341405599.1">
    <property type="nucleotide sequence ID" value="NZ_JBBUKT010000005.1"/>
</dbReference>
<keyword evidence="1 4" id="KW-0413">Isomerase</keyword>
<dbReference type="InterPro" id="IPR050245">
    <property type="entry name" value="PrsA_foldase"/>
</dbReference>
<protein>
    <submittedName>
        <fullName evidence="4">Peptidylprolyl isomerase</fullName>
    </submittedName>
</protein>
<dbReference type="EMBL" id="JBBUKT010000005">
    <property type="protein sequence ID" value="MEK7951842.1"/>
    <property type="molecule type" value="Genomic_DNA"/>
</dbReference>
<dbReference type="Gene3D" id="3.10.50.40">
    <property type="match status" value="1"/>
</dbReference>
<keyword evidence="2" id="KW-0732">Signal</keyword>
<sequence>MHYRILISCLALLAPLSAQTKPAASSNKTVVAKVGDAEVYVEDVQNWLAGLEPAQREAAAKQPSLLTEAVRTLLVQRLVLQEAEGKKWGDRPEVAAKIERSRATIVAESYLRSIAEPEADFPSEELLKKAYDGAGDALNVQRRHKLAQVFIAAPEAAKDKAAKEAEVADVKKKLAAPNADFAAIARASSEEATSAGKGGEIGWLDENLIEEGIRTEITKLSKGGVTGAIQLKDGWHFVKVLDREEPRKLSFDEVKPRLAERLREQRAQAASQEYVAKLLRDHPVVINEIELPKVLAEPKSK</sequence>
<evidence type="ECO:0000313" key="4">
    <source>
        <dbReference type="EMBL" id="MEK7951842.1"/>
    </source>
</evidence>
<reference evidence="4 5" key="1">
    <citation type="submission" date="2024-04" db="EMBL/GenBank/DDBJ databases">
        <title>Luteolibacter sp. isolated from soil.</title>
        <authorList>
            <person name="An J."/>
        </authorList>
    </citation>
    <scope>NUCLEOTIDE SEQUENCE [LARGE SCALE GENOMIC DNA]</scope>
    <source>
        <strain evidence="4 5">Y139</strain>
    </source>
</reference>
<feature type="domain" description="PpiC" evidence="3">
    <location>
        <begin position="141"/>
        <end position="242"/>
    </location>
</feature>
<evidence type="ECO:0000256" key="2">
    <source>
        <dbReference type="SAM" id="SignalP"/>
    </source>
</evidence>
<evidence type="ECO:0000313" key="5">
    <source>
        <dbReference type="Proteomes" id="UP001371305"/>
    </source>
</evidence>
<keyword evidence="5" id="KW-1185">Reference proteome</keyword>